<dbReference type="FunFam" id="1.20.58.830:FF:000001">
    <property type="entry name" value="Erythrocyte membrane protein 1, PfEMP1"/>
    <property type="match status" value="1"/>
</dbReference>
<feature type="compositionally biased region" description="Polar residues" evidence="1">
    <location>
        <begin position="2576"/>
        <end position="2586"/>
    </location>
</feature>
<proteinExistence type="predicted"/>
<evidence type="ECO:0000256" key="1">
    <source>
        <dbReference type="SAM" id="MobiDB-lite"/>
    </source>
</evidence>
<feature type="compositionally biased region" description="Acidic residues" evidence="1">
    <location>
        <begin position="2311"/>
        <end position="2321"/>
    </location>
</feature>
<dbReference type="Proteomes" id="UP000027581">
    <property type="component" value="Unassembled WGS sequence"/>
</dbReference>
<feature type="domain" description="Cysteine-rich interdomain region 1 gamma" evidence="6">
    <location>
        <begin position="2050"/>
        <end position="2103"/>
    </location>
</feature>
<dbReference type="InterPro" id="IPR041480">
    <property type="entry name" value="CIDR1_gamma"/>
</dbReference>
<dbReference type="GO" id="GO:0046789">
    <property type="term" value="F:host cell surface receptor binding"/>
    <property type="evidence" value="ECO:0007669"/>
    <property type="project" value="InterPro"/>
</dbReference>
<feature type="region of interest" description="Disordered" evidence="1">
    <location>
        <begin position="2257"/>
        <end position="2407"/>
    </location>
</feature>
<feature type="compositionally biased region" description="Polar residues" evidence="1">
    <location>
        <begin position="2257"/>
        <end position="2272"/>
    </location>
</feature>
<reference evidence="8" key="2">
    <citation type="submission" date="2014-05" db="EMBL/GenBank/DDBJ databases">
        <title>The genome sequences of chimpanzee malaria parasites reveal the path to human adaptation.</title>
        <authorList>
            <person name="Otto T.D."/>
            <person name="Rayner J.C."/>
            <person name="Boehme U."/>
            <person name="Pain A."/>
            <person name="Spottiswoode N."/>
            <person name="Sanders M."/>
            <person name="Quail M."/>
            <person name="Ollomo B."/>
            <person name="Renaud F."/>
            <person name="Thomas A.W."/>
            <person name="Prugnolle F."/>
            <person name="Conway D.J."/>
            <person name="Newbold C."/>
            <person name="Berriman M."/>
        </authorList>
    </citation>
    <scope>NUCLEOTIDE SEQUENCE [LARGE SCALE GENOMIC DNA]</scope>
    <source>
        <strain evidence="8">CDC</strain>
    </source>
</reference>
<feature type="domain" description="Plasmodium falciparum erythrocyte membrane protein-1 N-terminal segment" evidence="5">
    <location>
        <begin position="15"/>
        <end position="50"/>
    </location>
</feature>
<feature type="domain" description="Duffy-antigen binding" evidence="3">
    <location>
        <begin position="953"/>
        <end position="1141"/>
    </location>
</feature>
<dbReference type="Pfam" id="PF18562">
    <property type="entry name" value="CIDR1_gamma"/>
    <property type="match status" value="1"/>
</dbReference>
<evidence type="ECO:0000259" key="6">
    <source>
        <dbReference type="Pfam" id="PF18562"/>
    </source>
</evidence>
<feature type="compositionally biased region" description="Polar residues" evidence="1">
    <location>
        <begin position="2666"/>
        <end position="2682"/>
    </location>
</feature>
<dbReference type="Gene3D" id="1.10.1900.40">
    <property type="entry name" value="Acidic terminal segments, variant surface antigen of PfEMP1"/>
    <property type="match status" value="2"/>
</dbReference>
<dbReference type="FunFam" id="1.20.58.830:FF:000021">
    <property type="entry name" value="Erythrocyte membrane protein 1, PfEMP1"/>
    <property type="match status" value="1"/>
</dbReference>
<evidence type="ECO:0000259" key="5">
    <source>
        <dbReference type="Pfam" id="PF15447"/>
    </source>
</evidence>
<feature type="compositionally biased region" description="Polar residues" evidence="1">
    <location>
        <begin position="1387"/>
        <end position="1396"/>
    </location>
</feature>
<dbReference type="Pfam" id="PF05424">
    <property type="entry name" value="Duffy_binding"/>
    <property type="match status" value="3"/>
</dbReference>
<dbReference type="Gene3D" id="1.20.58.1930">
    <property type="match status" value="1"/>
</dbReference>
<feature type="domain" description="Duffy-antigen binding" evidence="3">
    <location>
        <begin position="1449"/>
        <end position="1816"/>
    </location>
</feature>
<reference evidence="8" key="1">
    <citation type="submission" date="2014-01" db="EMBL/GenBank/DDBJ databases">
        <authorList>
            <person name="Aslett M."/>
        </authorList>
    </citation>
    <scope>NUCLEOTIDE SEQUENCE</scope>
    <source>
        <strain evidence="8">CDC</strain>
    </source>
</reference>
<feature type="region of interest" description="Disordered" evidence="1">
    <location>
        <begin position="1469"/>
        <end position="1522"/>
    </location>
</feature>
<feature type="domain" description="Duffy-binding-like" evidence="7">
    <location>
        <begin position="332"/>
        <end position="488"/>
    </location>
</feature>
<feature type="compositionally biased region" description="Polar residues" evidence="1">
    <location>
        <begin position="2543"/>
        <end position="2558"/>
    </location>
</feature>
<feature type="region of interest" description="Disordered" evidence="1">
    <location>
        <begin position="2647"/>
        <end position="2682"/>
    </location>
</feature>
<feature type="region of interest" description="Disordered" evidence="1">
    <location>
        <begin position="2538"/>
        <end position="2558"/>
    </location>
</feature>
<dbReference type="Pfam" id="PF22672">
    <property type="entry name" value="DBL_C"/>
    <property type="match status" value="2"/>
</dbReference>
<evidence type="ECO:0000259" key="2">
    <source>
        <dbReference type="Pfam" id="PF03011"/>
    </source>
</evidence>
<feature type="compositionally biased region" description="Low complexity" evidence="1">
    <location>
        <begin position="2322"/>
        <end position="2335"/>
    </location>
</feature>
<evidence type="ECO:0000259" key="4">
    <source>
        <dbReference type="Pfam" id="PF15445"/>
    </source>
</evidence>
<feature type="region of interest" description="Disordered" evidence="1">
    <location>
        <begin position="418"/>
        <end position="437"/>
    </location>
</feature>
<organism evidence="8 9">
    <name type="scientific">Plasmodium reichenowi</name>
    <dbReference type="NCBI Taxonomy" id="5854"/>
    <lineage>
        <taxon>Eukaryota</taxon>
        <taxon>Sar</taxon>
        <taxon>Alveolata</taxon>
        <taxon>Apicomplexa</taxon>
        <taxon>Aconoidasida</taxon>
        <taxon>Haemosporida</taxon>
        <taxon>Plasmodiidae</taxon>
        <taxon>Plasmodium</taxon>
        <taxon>Plasmodium (Laverania)</taxon>
    </lineage>
</organism>
<feature type="compositionally biased region" description="Basic and acidic residues" evidence="1">
    <location>
        <begin position="2777"/>
        <end position="2787"/>
    </location>
</feature>
<protein>
    <submittedName>
        <fullName evidence="8">Erythrocyte membrane protein 1, EMP1</fullName>
    </submittedName>
</protein>
<feature type="domain" description="Duffy-antigen binding" evidence="3">
    <location>
        <begin position="117"/>
        <end position="328"/>
    </location>
</feature>
<feature type="region of interest" description="Disordered" evidence="1">
    <location>
        <begin position="1313"/>
        <end position="1398"/>
    </location>
</feature>
<gene>
    <name evidence="8" type="primary">VAR</name>
    <name evidence="8" type="ORF">PRCDC_1239600</name>
</gene>
<dbReference type="SUPFAM" id="SSF140924">
    <property type="entry name" value="Duffy binding domain-like"/>
    <property type="match status" value="5"/>
</dbReference>
<dbReference type="EMBL" id="HG810773">
    <property type="protein sequence ID" value="CDO65678.1"/>
    <property type="molecule type" value="Genomic_DNA"/>
</dbReference>
<feature type="domain" description="Plasmodium falciparum erythrocyte membrane protein 1 acidic terminal segment" evidence="4">
    <location>
        <begin position="2420"/>
        <end position="2908"/>
    </location>
</feature>
<dbReference type="InterPro" id="IPR029211">
    <property type="entry name" value="PfEMP1_ATS"/>
</dbReference>
<dbReference type="PhylomeDB" id="A0A060RWG6"/>
<feature type="compositionally biased region" description="Acidic residues" evidence="1">
    <location>
        <begin position="1355"/>
        <end position="1386"/>
    </location>
</feature>
<feature type="region of interest" description="Disordered" evidence="1">
    <location>
        <begin position="2777"/>
        <end position="2805"/>
    </location>
</feature>
<dbReference type="Gene3D" id="1.20.1310.20">
    <property type="entry name" value="Duffy-antigen binding domain"/>
    <property type="match status" value="3"/>
</dbReference>
<dbReference type="FunFam" id="1.10.1900.40:FF:000001">
    <property type="entry name" value="Erythrocyte membrane protein 1"/>
    <property type="match status" value="1"/>
</dbReference>
<dbReference type="VEuPathDB" id="PlasmoDB:PRCDC_1239600"/>
<feature type="compositionally biased region" description="Polar residues" evidence="1">
    <location>
        <begin position="2794"/>
        <end position="2805"/>
    </location>
</feature>
<dbReference type="Pfam" id="PF15447">
    <property type="entry name" value="NTS"/>
    <property type="match status" value="1"/>
</dbReference>
<dbReference type="GO" id="GO:0016020">
    <property type="term" value="C:membrane"/>
    <property type="evidence" value="ECO:0007669"/>
    <property type="project" value="InterPro"/>
</dbReference>
<evidence type="ECO:0000259" key="3">
    <source>
        <dbReference type="Pfam" id="PF05424"/>
    </source>
</evidence>
<feature type="domain" description="Duffy-binding-like" evidence="2">
    <location>
        <begin position="2119"/>
        <end position="2254"/>
    </location>
</feature>
<feature type="compositionally biased region" description="Polar residues" evidence="1">
    <location>
        <begin position="2347"/>
        <end position="2359"/>
    </location>
</feature>
<evidence type="ECO:0000259" key="7">
    <source>
        <dbReference type="Pfam" id="PF22672"/>
    </source>
</evidence>
<dbReference type="InterPro" id="IPR054595">
    <property type="entry name" value="DBL_C"/>
</dbReference>
<dbReference type="Pfam" id="PF03011">
    <property type="entry name" value="PFEMP"/>
    <property type="match status" value="2"/>
</dbReference>
<feature type="compositionally biased region" description="Acidic residues" evidence="1">
    <location>
        <begin position="2281"/>
        <end position="2292"/>
    </location>
</feature>
<sequence length="2908" mass="327879">MVLQAAAPNYSSAKDAKHLLDMIGEDVYKEVKNESETYKDELKGNLQHAKGIEELVSTNKTCDLLKQYYENVNGGSGNGERHPCGNTTGKDEVPRFSDTLGGQCTKEKISGSTNTCGACAPYRRLNLCDQNMEKMSTNNYDSSNAKHNLLAEVCLAAQFEAESLIPYHAKHHTDGTGSTICTELARSFADIGDIIRGKDLYHGYDSDEKARRDKLDENLKAIFKEIHEDVMNTRGRNGPALKARYKGDEANDFFQLREDWWNANRKEVWKALTCDDDNKLTNAGYFRGTCDDNGTPSRAMHQCRCKKKDNTLDDQVPTYFDYVPQYLRWFEEWAEDFCRLRKRKLEDAKKKCRTPNGKPKYCDLNRHDCVQTIRGEHVFVQDDECYNCSVACAHFVKWIDDQKLEFDKQKKKYTKEMKKYTNGGGGSGGRKKRSTKNETYENYEKKFYDKLKGGYSDVEAFLELLNNEATCKNKLNNEGGEINFKNVNSGSDKNSGGGDDSNKTFYRTKYCEACPWCGAQNKSSGGSGWEPKGDNRCNPGKGYADYVETEIPILTGDKKKGDMIKKYKNFCAPRTTDGEKGDNGQKVSTGTVASGDNSDNATTGYCGGTSDSSLCEKWICYYKEKENNHGKGAINFCVLKDNKVNTKDENSMHYNSFFWIWVYHMLHDSLEWRNQLGSCINNNTNDNTCTNHNKCNKDCGCFQKWVQHKQQEWDAIKKHFKKQKDIDEQTGCNPFVTLELLLDLKQLLENIKESYVNANEKERIEKMLKQAGVGGSVASVSGVDGALGALGGGRVKCNEDAKGKQNTKIDKFLQEELEEAETCKNCQPKKFKNPCSGNTSGDNTKQYEAVAASVAYQMKQKEHEKMKENSVDKNGEVKDGKSVLEADASQGEYNGGGDGSALAGGNICSINEKKHSNRDTIKAQNVCNNKGEGFDIGTKWTNVKPERTIFNHVYMPPRRQHFCTSNLEHLNTNANGLTGANASHSLLGDVLLSANKQAEWIKNKYNEGKKVQHNNKSGLTNEKTVCRAVRRSFADIGDIIRGRDLWDNDNGEINTQNNLVKIFSKIKDKLPEEVKGKYANDNERTIPPYKQLREDWWEANRDQVWKAMQCSLKDVRTSEGDCKYKRGDSVPLDDYIPQRLRWMTEWAEWYCKYQSKEYGELEEQCGGCIGKGKGGGKDCMKGDHECKECTKACTTYKTKIDTWKPQWSQMQMKYTQLYSQAESNSSNAYPDADRDYKQMLVFFKELQEEYDKTATSSSTTVSPYKTAAGYIHQELPYTECNVQREFCDKKNGVTSPSDAKEVNEKYAFKTPPHGYEDACNCKENTAPSSPGRALDNPPDRPPVGPNHDDTHHSDESDDELSDSVEESGGEEEDHDVSHVDEDDSTVQEETVPSQEDPNVCKIVEELFTRGNFDDACSQKYAGINPRLGWKCIPTTKPGEKTTSDSNGAVCIPPRRRKLYIGRLTQWAKEQMGQTQNKGEDGKVDGKAAGSAKPNDQAVVSSESPQPNSNTTQASTSSPSSSDNGLLAAFVESSAVETFFLWHQYKQLHGKPQEDGGLLQIPSVPPAVGGVPGAGGMAGIGGGLGPGSFGPMGLQAAPGPHGEPADDLEDGKGLGEDPSANFSRPPGTSIFSSSKNSPDDEPQTGLLNLGDLAKLSGVEQTPETLLSSGKIPPDFLRQMFYTIADYRDILVGNVPDGIDEVIVSASGSGKDKDGDASGKETDMQKIRNAIDEFLKKQSGNPENSVKTITETQPSDKQLRENFWTKHGKDIWNGMICALTYEEKSGSITENKEVRENLWDEASNKPKSNAGPEKRDYTYENVKLDEDTGGERKSNDALKTIETTLKNFVVRPPYFRYLEEWGETFCRERSKRLAQIQVDCTQDDKPCSSYGENCENIRKQDYDTISNFKCPRCGKSCRFYRKWIERKKEEFIKQSNAYGEQKTKCQTESKKGGGVNGFCGKLKTNCDKAKDFLKTLASCKKDENESGQGKKGEGKTVFDNEPDETFKDADNCKPCSQFKINCKNGNCKGGTNNTCTNTTFKVPDDIKNEEDSTVLDMLVSDDSKSGNKFETVLPECKDADIFEGIRKEEWKCGYFCGVDMCEQTNFNGKQSDKEYIQIRALLAHWVYNFLEDYNRIRKKLKPCMNNGKEFTCQNKCKDKCNCVEHWITKKRGEWETIRKRYLDQYKSVQLDNVYKVKSFLEDSQFYTEVQKVKGNHKSLTDFESKVCNCTKSSKKKAEDYDLVKCLLDKLDEKAQTYLSSASVDTPSTCDNSPLSGKESTHVEDDDPLEEEENQDQNQKGKQAPGFCEIKEQAEEEQTEETCEEASTTKEPASTTPKKPAPTTPKEISPENSGGTEANPEQTPVLKPEEEAPAPEQAAPKPAPKEDKKQKQQRPQRPRRRNPRQVEQPHLSKPLFDAMLYNTLAWSIGIGITGLSYWFLKKKTKRPVDILSVMEIPQNDYDIPTLKSKNRYIPYKSAQYKGKTYLYVEGDTDEEKYMFMSDTSDITSSESEYEEFDINDIYPYQSPKYKTLIEVVLEPSKRDTQNDIPSSDTPSNKFTDNEWNTLKDEFISQYLPNIQPNDYKSGNSPTNTNNTTMSRHTLDQKPFIMSIHDRNLYTGEEYNYDMSSNSGNNDLYGDIYTRSGDNVSYSGTKSPISDNHDSHSDIDPTSVNRDSYSGKNSPYSGNLDSYTGTDLINDSLNSGNHDIYNELLKRKENELFGTNHVKHTSTHNVASPTNSDPIMNQLDLFHKWLDRHRNMYEQWENHHELLAKLKEKWDNETHSGNKHSDIPSDNIHSDNIPSDHTLSSKKTLNSDVSIQIDMNNPKTTNEFTYVDSNPDNSSMDTILEDLDKYNEPYYDVQDDIYYDVNDHDVSTMESNPIDVPSNVQIELDVNNHKVVKEKYPIGDVWDI</sequence>
<accession>A0A060RWG6</accession>
<feature type="compositionally biased region" description="Low complexity" evidence="1">
    <location>
        <begin position="1505"/>
        <end position="1521"/>
    </location>
</feature>
<dbReference type="InterPro" id="IPR004258">
    <property type="entry name" value="DBL"/>
</dbReference>
<feature type="domain" description="Duffy-binding-like" evidence="7">
    <location>
        <begin position="1858"/>
        <end position="2006"/>
    </location>
</feature>
<dbReference type="InterPro" id="IPR029210">
    <property type="entry name" value="PfEMP1_NTS"/>
</dbReference>
<feature type="compositionally biased region" description="Basic residues" evidence="1">
    <location>
        <begin position="2388"/>
        <end position="2400"/>
    </location>
</feature>
<dbReference type="InterPro" id="IPR008602">
    <property type="entry name" value="Duffy-antigen-binding"/>
</dbReference>
<dbReference type="FunFam" id="1.20.58.830:FF:000003">
    <property type="entry name" value="Erythrocyte membrane protein 1, PfEMP1"/>
    <property type="match status" value="1"/>
</dbReference>
<dbReference type="VEuPathDB" id="PlasmoDB:PRG01_0811400"/>
<name>A0A060RWG6_PLARE</name>
<feature type="domain" description="Duffy-binding-like" evidence="2">
    <location>
        <begin position="657"/>
        <end position="829"/>
    </location>
</feature>
<evidence type="ECO:0000313" key="9">
    <source>
        <dbReference type="Proteomes" id="UP000027581"/>
    </source>
</evidence>
<evidence type="ECO:0000313" key="8">
    <source>
        <dbReference type="EMBL" id="CDO65678.1"/>
    </source>
</evidence>
<keyword evidence="9" id="KW-1185">Reference proteome</keyword>
<feature type="region of interest" description="Disordered" evidence="1">
    <location>
        <begin position="2576"/>
        <end position="2602"/>
    </location>
</feature>
<feature type="region of interest" description="Disordered" evidence="1">
    <location>
        <begin position="1593"/>
        <end position="1644"/>
    </location>
</feature>
<dbReference type="Pfam" id="PF15445">
    <property type="entry name" value="ATS"/>
    <property type="match status" value="1"/>
</dbReference>
<dbReference type="VEuPathDB" id="PlasmoDB:PRG01_0426100"/>
<dbReference type="FunFam" id="1.20.58.1930:FF:000001">
    <property type="entry name" value="Erythrocyte membrane protein 1, PfEMP1"/>
    <property type="match status" value="1"/>
</dbReference>
<dbReference type="InterPro" id="IPR044932">
    <property type="entry name" value="PfEMP1_ATS_sf"/>
</dbReference>
<dbReference type="Gene3D" id="1.20.58.830">
    <property type="match status" value="4"/>
</dbReference>
<dbReference type="InterPro" id="IPR042202">
    <property type="entry name" value="Duffy-ag-bd_sf"/>
</dbReference>